<evidence type="ECO:0000256" key="9">
    <source>
        <dbReference type="SAM" id="Phobius"/>
    </source>
</evidence>
<reference evidence="10" key="1">
    <citation type="submission" date="2020-02" db="EMBL/GenBank/DDBJ databases">
        <authorList>
            <person name="Meier V. D."/>
        </authorList>
    </citation>
    <scope>NUCLEOTIDE SEQUENCE</scope>
    <source>
        <strain evidence="10">AVDCRST_MAG78</strain>
    </source>
</reference>
<comment type="similarity">
    <text evidence="2">Belongs to the SLC13A/DASS transporter (TC 2.A.47) family. NADC subfamily.</text>
</comment>
<feature type="transmembrane region" description="Helical" evidence="9">
    <location>
        <begin position="57"/>
        <end position="74"/>
    </location>
</feature>
<dbReference type="EMBL" id="CADCVB010000045">
    <property type="protein sequence ID" value="CAA9414488.1"/>
    <property type="molecule type" value="Genomic_DNA"/>
</dbReference>
<feature type="transmembrane region" description="Helical" evidence="9">
    <location>
        <begin position="81"/>
        <end position="98"/>
    </location>
</feature>
<keyword evidence="5 9" id="KW-0812">Transmembrane</keyword>
<feature type="transmembrane region" description="Helical" evidence="9">
    <location>
        <begin position="146"/>
        <end position="164"/>
    </location>
</feature>
<evidence type="ECO:0000256" key="7">
    <source>
        <dbReference type="ARBA" id="ARBA00023136"/>
    </source>
</evidence>
<name>A0A6J4PIF8_9ACTN</name>
<dbReference type="GO" id="GO:0005886">
    <property type="term" value="C:plasma membrane"/>
    <property type="evidence" value="ECO:0007669"/>
    <property type="project" value="TreeGrafter"/>
</dbReference>
<dbReference type="AlphaFoldDB" id="A0A6J4PIF8"/>
<feature type="transmembrane region" description="Helical" evidence="9">
    <location>
        <begin position="170"/>
        <end position="189"/>
    </location>
</feature>
<sequence length="522" mass="54986">MSEAARPGGTYQTLDEQRERLSPAEERFERLRQTIGLFLGPIVFLALYFIPLGLEPAQQALAAVFAFVIVYWLTEPIPIPVTAVLALAMCVLFGVASAESVFGAFASDTIFLFIGAFIIAQAMMIHGLDRRFAFRVLSIPGVSSSTYGVIIAFGAIAALISAFISNTATAAMLLPIGLGMMGALGGLVSDQAEGERDPSRLRFGTALMLMIAYGASVGGLLTPIGSPPNLIGIGFIEDETGTTISFFEWTITALPIVLLMFLALCVILILLNRPEVRRISGADEYVAEERRRLGGLSAGERNTIIAFVVAVTLWILPGLVNLIFGDTSAPATFLKTHLNEGVVAILAAALLFLLPVNWSERRFTLTWNEAVRIDWGTILLFGAGITLGKLLSDTGLAKTIGGGVTNTLGVTSLLGITLIATVVAVLISETTSNTASVGIVVPIIIPIANSAGVEPLIPALAAIFGASYGFMLPVSTPPNAIVYGSGMIPITKMVRSGVVFDIIGAILIVAGVTIMVQFLGLA</sequence>
<dbReference type="CDD" id="cd01115">
    <property type="entry name" value="SLC13_permease"/>
    <property type="match status" value="1"/>
</dbReference>
<dbReference type="InterPro" id="IPR001898">
    <property type="entry name" value="SLC13A/DASS"/>
</dbReference>
<evidence type="ECO:0000256" key="4">
    <source>
        <dbReference type="ARBA" id="ARBA00022448"/>
    </source>
</evidence>
<feature type="transmembrane region" description="Helical" evidence="9">
    <location>
        <begin position="434"/>
        <end position="451"/>
    </location>
</feature>
<keyword evidence="6 9" id="KW-1133">Transmembrane helix</keyword>
<evidence type="ECO:0000256" key="6">
    <source>
        <dbReference type="ARBA" id="ARBA00022989"/>
    </source>
</evidence>
<evidence type="ECO:0000256" key="8">
    <source>
        <dbReference type="ARBA" id="ARBA00031174"/>
    </source>
</evidence>
<feature type="transmembrane region" description="Helical" evidence="9">
    <location>
        <begin position="304"/>
        <end position="324"/>
    </location>
</feature>
<evidence type="ECO:0000256" key="1">
    <source>
        <dbReference type="ARBA" id="ARBA00004141"/>
    </source>
</evidence>
<feature type="transmembrane region" description="Helical" evidence="9">
    <location>
        <begin position="246"/>
        <end position="271"/>
    </location>
</feature>
<protein>
    <recommendedName>
        <fullName evidence="3">Sodium-dependent dicarboxylate transporter SdcS</fullName>
    </recommendedName>
    <alternativeName>
        <fullName evidence="8">Na(+)/dicarboxylate symporter</fullName>
    </alternativeName>
</protein>
<feature type="transmembrane region" description="Helical" evidence="9">
    <location>
        <begin position="370"/>
        <end position="388"/>
    </location>
</feature>
<proteinExistence type="inferred from homology"/>
<accession>A0A6J4PIF8</accession>
<dbReference type="GO" id="GO:0015141">
    <property type="term" value="F:succinate transmembrane transporter activity"/>
    <property type="evidence" value="ECO:0007669"/>
    <property type="project" value="UniProtKB-ARBA"/>
</dbReference>
<evidence type="ECO:0000256" key="5">
    <source>
        <dbReference type="ARBA" id="ARBA00022692"/>
    </source>
</evidence>
<dbReference type="Pfam" id="PF00939">
    <property type="entry name" value="Na_sulph_symp"/>
    <property type="match status" value="1"/>
</dbReference>
<feature type="transmembrane region" description="Helical" evidence="9">
    <location>
        <begin position="201"/>
        <end position="226"/>
    </location>
</feature>
<feature type="transmembrane region" description="Helical" evidence="9">
    <location>
        <begin position="497"/>
        <end position="519"/>
    </location>
</feature>
<feature type="transmembrane region" description="Helical" evidence="9">
    <location>
        <begin position="34"/>
        <end position="51"/>
    </location>
</feature>
<keyword evidence="7 9" id="KW-0472">Membrane</keyword>
<dbReference type="PANTHER" id="PTHR10283">
    <property type="entry name" value="SOLUTE CARRIER FAMILY 13 MEMBER"/>
    <property type="match status" value="1"/>
</dbReference>
<organism evidence="10">
    <name type="scientific">uncultured Rubrobacteraceae bacterium</name>
    <dbReference type="NCBI Taxonomy" id="349277"/>
    <lineage>
        <taxon>Bacteria</taxon>
        <taxon>Bacillati</taxon>
        <taxon>Actinomycetota</taxon>
        <taxon>Rubrobacteria</taxon>
        <taxon>Rubrobacterales</taxon>
        <taxon>Rubrobacteraceae</taxon>
        <taxon>environmental samples</taxon>
    </lineage>
</organism>
<feature type="transmembrane region" description="Helical" evidence="9">
    <location>
        <begin position="104"/>
        <end position="125"/>
    </location>
</feature>
<dbReference type="InterPro" id="IPR031312">
    <property type="entry name" value="Na/sul_symport_CS"/>
</dbReference>
<keyword evidence="4" id="KW-0813">Transport</keyword>
<feature type="transmembrane region" description="Helical" evidence="9">
    <location>
        <begin position="457"/>
        <end position="476"/>
    </location>
</feature>
<comment type="subcellular location">
    <subcellularLocation>
        <location evidence="1">Membrane</location>
        <topology evidence="1">Multi-pass membrane protein</topology>
    </subcellularLocation>
</comment>
<evidence type="ECO:0000256" key="2">
    <source>
        <dbReference type="ARBA" id="ARBA00006772"/>
    </source>
</evidence>
<evidence type="ECO:0000256" key="3">
    <source>
        <dbReference type="ARBA" id="ARBA00020150"/>
    </source>
</evidence>
<feature type="transmembrane region" description="Helical" evidence="9">
    <location>
        <begin position="336"/>
        <end position="358"/>
    </location>
</feature>
<evidence type="ECO:0000313" key="10">
    <source>
        <dbReference type="EMBL" id="CAA9414488.1"/>
    </source>
</evidence>
<gene>
    <name evidence="10" type="ORF">AVDCRST_MAG78-590</name>
</gene>
<dbReference type="PROSITE" id="PS01271">
    <property type="entry name" value="NA_SULFATE"/>
    <property type="match status" value="1"/>
</dbReference>
<feature type="transmembrane region" description="Helical" evidence="9">
    <location>
        <begin position="408"/>
        <end position="427"/>
    </location>
</feature>
<dbReference type="PANTHER" id="PTHR10283:SF82">
    <property type="entry name" value="SOLUTE CARRIER FAMILY 13 MEMBER 2"/>
    <property type="match status" value="1"/>
</dbReference>
<dbReference type="NCBIfam" id="TIGR00785">
    <property type="entry name" value="dass"/>
    <property type="match status" value="1"/>
</dbReference>